<feature type="region of interest" description="Disordered" evidence="1">
    <location>
        <begin position="225"/>
        <end position="244"/>
    </location>
</feature>
<organism evidence="2 3">
    <name type="scientific">Sinanodonta woodiana</name>
    <name type="common">Chinese pond mussel</name>
    <name type="synonym">Anodonta woodiana</name>
    <dbReference type="NCBI Taxonomy" id="1069815"/>
    <lineage>
        <taxon>Eukaryota</taxon>
        <taxon>Metazoa</taxon>
        <taxon>Spiralia</taxon>
        <taxon>Lophotrochozoa</taxon>
        <taxon>Mollusca</taxon>
        <taxon>Bivalvia</taxon>
        <taxon>Autobranchia</taxon>
        <taxon>Heteroconchia</taxon>
        <taxon>Palaeoheterodonta</taxon>
        <taxon>Unionida</taxon>
        <taxon>Unionoidea</taxon>
        <taxon>Unionidae</taxon>
        <taxon>Unioninae</taxon>
        <taxon>Sinanodonta</taxon>
    </lineage>
</organism>
<evidence type="ECO:0000256" key="1">
    <source>
        <dbReference type="SAM" id="MobiDB-lite"/>
    </source>
</evidence>
<dbReference type="Proteomes" id="UP001634394">
    <property type="component" value="Unassembled WGS sequence"/>
</dbReference>
<gene>
    <name evidence="2" type="ORF">ACJMK2_036722</name>
</gene>
<proteinExistence type="predicted"/>
<accession>A0ABD3WIG4</accession>
<feature type="region of interest" description="Disordered" evidence="1">
    <location>
        <begin position="265"/>
        <end position="284"/>
    </location>
</feature>
<feature type="compositionally biased region" description="Low complexity" evidence="1">
    <location>
        <begin position="228"/>
        <end position="243"/>
    </location>
</feature>
<evidence type="ECO:0000313" key="3">
    <source>
        <dbReference type="Proteomes" id="UP001634394"/>
    </source>
</evidence>
<dbReference type="AlphaFoldDB" id="A0ABD3WIG4"/>
<protein>
    <recommendedName>
        <fullName evidence="4">RING-type domain-containing protein</fullName>
    </recommendedName>
</protein>
<keyword evidence="3" id="KW-1185">Reference proteome</keyword>
<sequence>METRDTQLMSFIQRWLSKMDGWYKIQKNLPEDYGFGDCSLCHQKNVKVKQLICGKHYFCRMCYEFVPRLKKENLSCANCASDERSKIKRESLDRVDAFLAQQTGMGTSKFQEVTMSVKGDNVISFTESDDTDLSGNNEEWERLLQPDVSVLETNARRTPAQKEKRQENDISERANKNLPEMIKVPKKPSVIRLVVSSFDHKYDSKYGRHSGKQAVVNNVMEPIRPESSRSNISSDSGSISLSTRCHRHSSAEGTYADVEDCTSQYGENSSRGNARVDDEEEIERCTSPVKAPKLFKPRPQRRFCEDDSDDFEVLNEELGEIEGPGFRSSPDVEGSTRPSTSSEDDFWNF</sequence>
<dbReference type="EMBL" id="JBJQND010000006">
    <property type="protein sequence ID" value="KAL3873627.1"/>
    <property type="molecule type" value="Genomic_DNA"/>
</dbReference>
<name>A0ABD3WIG4_SINWO</name>
<reference evidence="2 3" key="1">
    <citation type="submission" date="2024-11" db="EMBL/GenBank/DDBJ databases">
        <title>Chromosome-level genome assembly of the freshwater bivalve Anodonta woodiana.</title>
        <authorList>
            <person name="Chen X."/>
        </authorList>
    </citation>
    <scope>NUCLEOTIDE SEQUENCE [LARGE SCALE GENOMIC DNA]</scope>
    <source>
        <strain evidence="2">MN2024</strain>
        <tissue evidence="2">Gills</tissue>
    </source>
</reference>
<comment type="caution">
    <text evidence="2">The sequence shown here is derived from an EMBL/GenBank/DDBJ whole genome shotgun (WGS) entry which is preliminary data.</text>
</comment>
<evidence type="ECO:0008006" key="4">
    <source>
        <dbReference type="Google" id="ProtNLM"/>
    </source>
</evidence>
<evidence type="ECO:0000313" key="2">
    <source>
        <dbReference type="EMBL" id="KAL3873627.1"/>
    </source>
</evidence>
<feature type="region of interest" description="Disordered" evidence="1">
    <location>
        <begin position="320"/>
        <end position="349"/>
    </location>
</feature>